<dbReference type="Proteomes" id="UP000007879">
    <property type="component" value="Unassembled WGS sequence"/>
</dbReference>
<dbReference type="OrthoDB" id="26242at2759"/>
<feature type="region of interest" description="Disordered" evidence="1">
    <location>
        <begin position="169"/>
        <end position="227"/>
    </location>
</feature>
<dbReference type="Gene3D" id="2.60.40.10">
    <property type="entry name" value="Immunoglobulins"/>
    <property type="match status" value="1"/>
</dbReference>
<evidence type="ECO:0000259" key="2">
    <source>
        <dbReference type="PROSITE" id="PS51511"/>
    </source>
</evidence>
<dbReference type="InterPro" id="IPR013783">
    <property type="entry name" value="Ig-like_fold"/>
</dbReference>
<evidence type="ECO:0000313" key="3">
    <source>
        <dbReference type="EnsemblMetazoa" id="Aqu2.1.23374_001"/>
    </source>
</evidence>
<dbReference type="EnsemblMetazoa" id="Aqu2.1.23374_001">
    <property type="protein sequence ID" value="Aqu2.1.23374_001"/>
    <property type="gene ID" value="Aqu2.1.23374"/>
</dbReference>
<dbReference type="PROSITE" id="PS51511">
    <property type="entry name" value="FIP_RBD"/>
    <property type="match status" value="1"/>
</dbReference>
<dbReference type="EnsemblMetazoa" id="XM_020000343.1">
    <property type="protein sequence ID" value="XP_019855902.1"/>
    <property type="gene ID" value="LOC105313866"/>
</dbReference>
<feature type="compositionally biased region" description="Low complexity" evidence="1">
    <location>
        <begin position="134"/>
        <end position="145"/>
    </location>
</feature>
<dbReference type="Pfam" id="PF00168">
    <property type="entry name" value="C2"/>
    <property type="match status" value="1"/>
</dbReference>
<reference evidence="4" key="1">
    <citation type="journal article" date="2010" name="Nature">
        <title>The Amphimedon queenslandica genome and the evolution of animal complexity.</title>
        <authorList>
            <person name="Srivastava M."/>
            <person name="Simakov O."/>
            <person name="Chapman J."/>
            <person name="Fahey B."/>
            <person name="Gauthier M.E."/>
            <person name="Mitros T."/>
            <person name="Richards G.S."/>
            <person name="Conaco C."/>
            <person name="Dacre M."/>
            <person name="Hellsten U."/>
            <person name="Larroux C."/>
            <person name="Putnam N.H."/>
            <person name="Stanke M."/>
            <person name="Adamska M."/>
            <person name="Darling A."/>
            <person name="Degnan S.M."/>
            <person name="Oakley T.H."/>
            <person name="Plachetzki D.C."/>
            <person name="Zhai Y."/>
            <person name="Adamski M."/>
            <person name="Calcino A."/>
            <person name="Cummins S.F."/>
            <person name="Goodstein D.M."/>
            <person name="Harris C."/>
            <person name="Jackson D.J."/>
            <person name="Leys S.P."/>
            <person name="Shu S."/>
            <person name="Woodcroft B.J."/>
            <person name="Vervoort M."/>
            <person name="Kosik K.S."/>
            <person name="Manning G."/>
            <person name="Degnan B.M."/>
            <person name="Rokhsar D.S."/>
        </authorList>
    </citation>
    <scope>NUCLEOTIDE SEQUENCE [LARGE SCALE GENOMIC DNA]</scope>
</reference>
<dbReference type="InterPro" id="IPR014756">
    <property type="entry name" value="Ig_E-set"/>
</dbReference>
<dbReference type="SMART" id="SM00239">
    <property type="entry name" value="C2"/>
    <property type="match status" value="1"/>
</dbReference>
<evidence type="ECO:0000313" key="4">
    <source>
        <dbReference type="Proteomes" id="UP000007879"/>
    </source>
</evidence>
<feature type="region of interest" description="Disordered" evidence="1">
    <location>
        <begin position="302"/>
        <end position="323"/>
    </location>
</feature>
<evidence type="ECO:0000256" key="1">
    <source>
        <dbReference type="SAM" id="MobiDB-lite"/>
    </source>
</evidence>
<sequence>MERELPQKVTITVISGRQLQGRRKGEPIRASVVFGLGKELFQTEEVESTEPFWNQEAHVNVSGKLTDSLKFKLKDQGHTIGIISVPISSLTRRKHDQWIPFQPYKKDRSYHGDLCLSCYVSEVRIASDLSPTNSHSSSEDVSGSGKKSGGIGAHFEKWSPLGGKLGIGNNRLSSSSDSDIRKDLSGGGHLSPIDDERMSSPLDDDDSQLPDVSGISPSEGSTHGNERIVLRGTNLGESRSDIVKVLLVDVDCTKTVEYFSSGKLVITSLPRDMPTTGPVVVETMSGGTGVSSVHFTYTKKDQPRPDVLHLGGTPSSGQRKSRLSDQEIADLQAENKSLKLQVKELKESKIEMSEELTSLRGYLERLLSTIMNNNPELLELAKE</sequence>
<feature type="region of interest" description="Disordered" evidence="1">
    <location>
        <begin position="129"/>
        <end position="153"/>
    </location>
</feature>
<dbReference type="SMART" id="SM00429">
    <property type="entry name" value="IPT"/>
    <property type="match status" value="1"/>
</dbReference>
<dbReference type="eggNOG" id="ENOG502SE1B">
    <property type="taxonomic scope" value="Eukaryota"/>
</dbReference>
<dbReference type="STRING" id="400682.A0A1X7U793"/>
<feature type="domain" description="FIP-RBD" evidence="2">
    <location>
        <begin position="319"/>
        <end position="381"/>
    </location>
</feature>
<dbReference type="SUPFAM" id="SSF49562">
    <property type="entry name" value="C2 domain (Calcium/lipid-binding domain, CaLB)"/>
    <property type="match status" value="1"/>
</dbReference>
<dbReference type="CDD" id="cd00030">
    <property type="entry name" value="C2"/>
    <property type="match status" value="1"/>
</dbReference>
<dbReference type="InterPro" id="IPR002909">
    <property type="entry name" value="IPT_dom"/>
</dbReference>
<dbReference type="InParanoid" id="A0A1X7U793"/>
<proteinExistence type="predicted"/>
<dbReference type="Gene3D" id="2.60.40.150">
    <property type="entry name" value="C2 domain"/>
    <property type="match status" value="1"/>
</dbReference>
<dbReference type="InterPro" id="IPR019018">
    <property type="entry name" value="Rab-bd_FIP-RBD"/>
</dbReference>
<dbReference type="SUPFAM" id="SSF81296">
    <property type="entry name" value="E set domains"/>
    <property type="match status" value="1"/>
</dbReference>
<keyword evidence="4" id="KW-1185">Reference proteome</keyword>
<dbReference type="CDD" id="cd00102">
    <property type="entry name" value="IPT"/>
    <property type="match status" value="1"/>
</dbReference>
<dbReference type="InterPro" id="IPR035892">
    <property type="entry name" value="C2_domain_sf"/>
</dbReference>
<reference evidence="3" key="2">
    <citation type="submission" date="2017-05" db="UniProtKB">
        <authorList>
            <consortium name="EnsemblMetazoa"/>
        </authorList>
    </citation>
    <scope>IDENTIFICATION</scope>
</reference>
<organism evidence="3">
    <name type="scientific">Amphimedon queenslandica</name>
    <name type="common">Sponge</name>
    <dbReference type="NCBI Taxonomy" id="400682"/>
    <lineage>
        <taxon>Eukaryota</taxon>
        <taxon>Metazoa</taxon>
        <taxon>Porifera</taxon>
        <taxon>Demospongiae</taxon>
        <taxon>Heteroscleromorpha</taxon>
        <taxon>Haplosclerida</taxon>
        <taxon>Niphatidae</taxon>
        <taxon>Amphimedon</taxon>
    </lineage>
</organism>
<accession>A0A1X7U793</accession>
<dbReference type="AlphaFoldDB" id="A0A1X7U793"/>
<dbReference type="Pfam" id="PF01833">
    <property type="entry name" value="TIG"/>
    <property type="match status" value="1"/>
</dbReference>
<name>A0A1X7U793_AMPQE</name>
<dbReference type="InterPro" id="IPR000008">
    <property type="entry name" value="C2_dom"/>
</dbReference>
<protein>
    <recommendedName>
        <fullName evidence="2">FIP-RBD domain-containing protein</fullName>
    </recommendedName>
</protein>
<gene>
    <name evidence="3" type="primary">105313866</name>
</gene>